<feature type="non-terminal residue" evidence="2">
    <location>
        <position position="134"/>
    </location>
</feature>
<proteinExistence type="inferred from homology"/>
<dbReference type="PANTHER" id="PTHR18964:SF149">
    <property type="entry name" value="BIFUNCTIONAL UDP-N-ACETYLGLUCOSAMINE 2-EPIMERASE_N-ACETYLMANNOSAMINE KINASE"/>
    <property type="match status" value="1"/>
</dbReference>
<dbReference type="Gene3D" id="3.30.420.40">
    <property type="match status" value="1"/>
</dbReference>
<sequence>MSVFLGIDWGGTYIKAGLVNSQGEIIRSMVYTSADLRKKKVFIKKLKSLVKELSTFKIKGVGIGAPGIINRDKGFIYYLPNIPGWKNFPLGSVLKKELKIPVFIDNDANIFALAESHYGAASGLSRAIFLTLGT</sequence>
<dbReference type="Pfam" id="PF00480">
    <property type="entry name" value="ROK"/>
    <property type="match status" value="1"/>
</dbReference>
<dbReference type="EMBL" id="PFBO01000001">
    <property type="protein sequence ID" value="PIT90834.1"/>
    <property type="molecule type" value="Genomic_DNA"/>
</dbReference>
<dbReference type="Proteomes" id="UP000230543">
    <property type="component" value="Unassembled WGS sequence"/>
</dbReference>
<evidence type="ECO:0008006" key="4">
    <source>
        <dbReference type="Google" id="ProtNLM"/>
    </source>
</evidence>
<accession>A0A2M6WDL4</accession>
<evidence type="ECO:0000256" key="1">
    <source>
        <dbReference type="ARBA" id="ARBA00006479"/>
    </source>
</evidence>
<organism evidence="2 3">
    <name type="scientific">Candidatus Komeilibacteria bacterium CG10_big_fil_rev_8_21_14_0_10_41_13</name>
    <dbReference type="NCBI Taxonomy" id="1974476"/>
    <lineage>
        <taxon>Bacteria</taxon>
        <taxon>Candidatus Komeiliibacteriota</taxon>
    </lineage>
</organism>
<dbReference type="InterPro" id="IPR000600">
    <property type="entry name" value="ROK"/>
</dbReference>
<dbReference type="PANTHER" id="PTHR18964">
    <property type="entry name" value="ROK (REPRESSOR, ORF, KINASE) FAMILY"/>
    <property type="match status" value="1"/>
</dbReference>
<dbReference type="CDD" id="cd23763">
    <property type="entry name" value="ASKHA_ATPase_ROK"/>
    <property type="match status" value="1"/>
</dbReference>
<comment type="caution">
    <text evidence="2">The sequence shown here is derived from an EMBL/GenBank/DDBJ whole genome shotgun (WGS) entry which is preliminary data.</text>
</comment>
<evidence type="ECO:0000313" key="2">
    <source>
        <dbReference type="EMBL" id="PIT90834.1"/>
    </source>
</evidence>
<protein>
    <recommendedName>
        <fullName evidence="4">ROK family protein</fullName>
    </recommendedName>
</protein>
<dbReference type="AlphaFoldDB" id="A0A2M6WDL4"/>
<dbReference type="SUPFAM" id="SSF53067">
    <property type="entry name" value="Actin-like ATPase domain"/>
    <property type="match status" value="1"/>
</dbReference>
<reference evidence="3" key="1">
    <citation type="submission" date="2017-09" db="EMBL/GenBank/DDBJ databases">
        <title>Depth-based differentiation of microbial function through sediment-hosted aquifers and enrichment of novel symbionts in the deep terrestrial subsurface.</title>
        <authorList>
            <person name="Probst A.J."/>
            <person name="Ladd B."/>
            <person name="Jarett J.K."/>
            <person name="Geller-Mcgrath D.E."/>
            <person name="Sieber C.M.K."/>
            <person name="Emerson J.B."/>
            <person name="Anantharaman K."/>
            <person name="Thomas B.C."/>
            <person name="Malmstrom R."/>
            <person name="Stieglmeier M."/>
            <person name="Klingl A."/>
            <person name="Woyke T."/>
            <person name="Ryan C.M."/>
            <person name="Banfield J.F."/>
        </authorList>
    </citation>
    <scope>NUCLEOTIDE SEQUENCE [LARGE SCALE GENOMIC DNA]</scope>
</reference>
<evidence type="ECO:0000313" key="3">
    <source>
        <dbReference type="Proteomes" id="UP000230543"/>
    </source>
</evidence>
<gene>
    <name evidence="2" type="ORF">COU22_00005</name>
</gene>
<name>A0A2M6WDL4_9BACT</name>
<comment type="similarity">
    <text evidence="1">Belongs to the ROK (NagC/XylR) family.</text>
</comment>
<dbReference type="InterPro" id="IPR043129">
    <property type="entry name" value="ATPase_NBD"/>
</dbReference>